<dbReference type="PANTHER" id="PTHR33508:SF1">
    <property type="entry name" value="UPF0056 MEMBRANE PROTEIN YHCE"/>
    <property type="match status" value="1"/>
</dbReference>
<dbReference type="Pfam" id="PF01914">
    <property type="entry name" value="MarC"/>
    <property type="match status" value="1"/>
</dbReference>
<comment type="caution">
    <text evidence="8">The sequence shown here is derived from an EMBL/GenBank/DDBJ whole genome shotgun (WGS) entry which is preliminary data.</text>
</comment>
<organism evidence="8 9">
    <name type="scientific">Caballeronia sordidicola</name>
    <name type="common">Burkholderia sordidicola</name>
    <dbReference type="NCBI Taxonomy" id="196367"/>
    <lineage>
        <taxon>Bacteria</taxon>
        <taxon>Pseudomonadati</taxon>
        <taxon>Pseudomonadota</taxon>
        <taxon>Betaproteobacteria</taxon>
        <taxon>Burkholderiales</taxon>
        <taxon>Burkholderiaceae</taxon>
        <taxon>Caballeronia</taxon>
    </lineage>
</organism>
<feature type="transmembrane region" description="Helical" evidence="7">
    <location>
        <begin position="86"/>
        <end position="109"/>
    </location>
</feature>
<evidence type="ECO:0000313" key="8">
    <source>
        <dbReference type="EMBL" id="OXC79772.1"/>
    </source>
</evidence>
<comment type="similarity">
    <text evidence="2 7">Belongs to the UPF0056 (MarC) family.</text>
</comment>
<dbReference type="InterPro" id="IPR002771">
    <property type="entry name" value="Multi_antbiot-R_MarC"/>
</dbReference>
<feature type="transmembrane region" description="Helical" evidence="7">
    <location>
        <begin position="43"/>
        <end position="66"/>
    </location>
</feature>
<keyword evidence="6 7" id="KW-0472">Membrane</keyword>
<dbReference type="EMBL" id="MTHB01000031">
    <property type="protein sequence ID" value="OXC79772.1"/>
    <property type="molecule type" value="Genomic_DNA"/>
</dbReference>
<protein>
    <recommendedName>
        <fullName evidence="7">UPF0056 membrane protein</fullName>
    </recommendedName>
</protein>
<evidence type="ECO:0000256" key="6">
    <source>
        <dbReference type="ARBA" id="ARBA00023136"/>
    </source>
</evidence>
<accession>A0A226X8H1</accession>
<dbReference type="PANTHER" id="PTHR33508">
    <property type="entry name" value="UPF0056 MEMBRANE PROTEIN YHCE"/>
    <property type="match status" value="1"/>
</dbReference>
<proteinExistence type="inferred from homology"/>
<evidence type="ECO:0000256" key="4">
    <source>
        <dbReference type="ARBA" id="ARBA00022692"/>
    </source>
</evidence>
<reference evidence="9" key="1">
    <citation type="submission" date="2017-01" db="EMBL/GenBank/DDBJ databases">
        <title>Genome Analysis of Deinococcus marmoris KOPRI26562.</title>
        <authorList>
            <person name="Kim J.H."/>
            <person name="Oh H.-M."/>
        </authorList>
    </citation>
    <scope>NUCLEOTIDE SEQUENCE [LARGE SCALE GENOMIC DNA]</scope>
    <source>
        <strain evidence="9">PAMC 26633</strain>
    </source>
</reference>
<sequence>MYAAMTGHFPVTTQRQIALRMFIWIAALMVGAVWAGQIVLRMLGLTLGALTLTGGLLLSLWSIPMMRGTNSDERVAGTVELEYARWRSFIAVPLIFPLSIGSAVISFVIATAAHFQTKADLCVISLLCVLHASMISITYVFSGLCCKRLGDVAMPLVERLSGIVLTAIAFQMLARGIRDLLPGLAQ</sequence>
<evidence type="ECO:0000256" key="1">
    <source>
        <dbReference type="ARBA" id="ARBA00004651"/>
    </source>
</evidence>
<name>A0A226X8H1_CABSO</name>
<gene>
    <name evidence="8" type="ORF">BSU04_05060</name>
</gene>
<comment type="subcellular location">
    <subcellularLocation>
        <location evidence="1 7">Cell membrane</location>
        <topology evidence="1 7">Multi-pass membrane protein</topology>
    </subcellularLocation>
</comment>
<evidence type="ECO:0000256" key="2">
    <source>
        <dbReference type="ARBA" id="ARBA00009784"/>
    </source>
</evidence>
<keyword evidence="3" id="KW-1003">Cell membrane</keyword>
<dbReference type="AlphaFoldDB" id="A0A226X8H1"/>
<evidence type="ECO:0000256" key="7">
    <source>
        <dbReference type="RuleBase" id="RU362048"/>
    </source>
</evidence>
<dbReference type="Proteomes" id="UP000214720">
    <property type="component" value="Unassembled WGS sequence"/>
</dbReference>
<keyword evidence="5 7" id="KW-1133">Transmembrane helix</keyword>
<feature type="transmembrane region" description="Helical" evidence="7">
    <location>
        <begin position="17"/>
        <end position="36"/>
    </location>
</feature>
<evidence type="ECO:0000256" key="3">
    <source>
        <dbReference type="ARBA" id="ARBA00022475"/>
    </source>
</evidence>
<keyword evidence="4 7" id="KW-0812">Transmembrane</keyword>
<evidence type="ECO:0000313" key="9">
    <source>
        <dbReference type="Proteomes" id="UP000214720"/>
    </source>
</evidence>
<comment type="caution">
    <text evidence="7">Lacks conserved residue(s) required for the propagation of feature annotation.</text>
</comment>
<feature type="transmembrane region" description="Helical" evidence="7">
    <location>
        <begin position="153"/>
        <end position="174"/>
    </location>
</feature>
<dbReference type="GO" id="GO:0005886">
    <property type="term" value="C:plasma membrane"/>
    <property type="evidence" value="ECO:0007669"/>
    <property type="project" value="UniProtKB-SubCell"/>
</dbReference>
<feature type="transmembrane region" description="Helical" evidence="7">
    <location>
        <begin position="121"/>
        <end position="141"/>
    </location>
</feature>
<evidence type="ECO:0000256" key="5">
    <source>
        <dbReference type="ARBA" id="ARBA00022989"/>
    </source>
</evidence>